<proteinExistence type="predicted"/>
<feature type="coiled-coil region" evidence="1">
    <location>
        <begin position="11"/>
        <end position="288"/>
    </location>
</feature>
<reference evidence="2" key="1">
    <citation type="submission" date="2022-01" db="EMBL/GenBank/DDBJ databases">
        <authorList>
            <person name="King R."/>
        </authorList>
    </citation>
    <scope>NUCLEOTIDE SEQUENCE</scope>
</reference>
<dbReference type="AlphaFoldDB" id="A0A9P0E0K8"/>
<name>A0A9P0E0K8_NEZVI</name>
<evidence type="ECO:0000313" key="3">
    <source>
        <dbReference type="Proteomes" id="UP001152798"/>
    </source>
</evidence>
<keyword evidence="1" id="KW-0175">Coiled coil</keyword>
<evidence type="ECO:0000256" key="1">
    <source>
        <dbReference type="SAM" id="Coils"/>
    </source>
</evidence>
<dbReference type="Proteomes" id="UP001152798">
    <property type="component" value="Chromosome 1"/>
</dbReference>
<dbReference type="OrthoDB" id="551053at2759"/>
<organism evidence="2 3">
    <name type="scientific">Nezara viridula</name>
    <name type="common">Southern green stink bug</name>
    <name type="synonym">Cimex viridulus</name>
    <dbReference type="NCBI Taxonomy" id="85310"/>
    <lineage>
        <taxon>Eukaryota</taxon>
        <taxon>Metazoa</taxon>
        <taxon>Ecdysozoa</taxon>
        <taxon>Arthropoda</taxon>
        <taxon>Hexapoda</taxon>
        <taxon>Insecta</taxon>
        <taxon>Pterygota</taxon>
        <taxon>Neoptera</taxon>
        <taxon>Paraneoptera</taxon>
        <taxon>Hemiptera</taxon>
        <taxon>Heteroptera</taxon>
        <taxon>Panheteroptera</taxon>
        <taxon>Pentatomomorpha</taxon>
        <taxon>Pentatomoidea</taxon>
        <taxon>Pentatomidae</taxon>
        <taxon>Pentatominae</taxon>
        <taxon>Nezara</taxon>
    </lineage>
</organism>
<dbReference type="SUPFAM" id="SSF57997">
    <property type="entry name" value="Tropomyosin"/>
    <property type="match status" value="1"/>
</dbReference>
<gene>
    <name evidence="2" type="ORF">NEZAVI_LOCUS942</name>
</gene>
<keyword evidence="3" id="KW-1185">Reference proteome</keyword>
<dbReference type="EMBL" id="OV725077">
    <property type="protein sequence ID" value="CAH1389546.1"/>
    <property type="molecule type" value="Genomic_DNA"/>
</dbReference>
<sequence length="355" mass="41202">MDNLIGKHDIIENLQSRLSLMTQERDTAIEMWKLAEAVANNVKDEMKANPASNRIESLKKEMETMQQDYSDAIKLLEFKLKTLEKELKAAREKAKSSEEELMALHLKLSYIDEEKGELECTLKKLRLEKEETEKSFKLSQKKLDEAGLVAAQARDKVKDALAMAQDALANEANLLDEKEKLEKRLSEVVDEMESRLEKEIDNVKSGLNGRIEALSNQLQAAIAEKNKLGLEYESMKAEYNLKCQEASLKYSSFDQELQELRSRRQSEINQWSEERDVLRKQLIALQTELEHALIKIRQCDVSHCPNCIDMKKHLDKYRLLAKEWEEAAYSVTKEFEKYNMEVKKFKSDHKCSLHI</sequence>
<protein>
    <submittedName>
        <fullName evidence="2">Uncharacterized protein</fullName>
    </submittedName>
</protein>
<accession>A0A9P0E0K8</accession>
<evidence type="ECO:0000313" key="2">
    <source>
        <dbReference type="EMBL" id="CAH1389546.1"/>
    </source>
</evidence>